<accession>A0A5E4A4M9</accession>
<feature type="region of interest" description="Disordered" evidence="1">
    <location>
        <begin position="189"/>
        <end position="212"/>
    </location>
</feature>
<reference evidence="2" key="1">
    <citation type="submission" date="2019-04" db="EMBL/GenBank/DDBJ databases">
        <authorList>
            <person name="Alioto T."/>
            <person name="Alioto T."/>
        </authorList>
    </citation>
    <scope>NUCLEOTIDE SEQUENCE [LARGE SCALE GENOMIC DNA]</scope>
</reference>
<evidence type="ECO:0000313" key="3">
    <source>
        <dbReference type="Proteomes" id="UP000335636"/>
    </source>
</evidence>
<organism evidence="2 3">
    <name type="scientific">Marmota monax</name>
    <name type="common">Woodchuck</name>
    <dbReference type="NCBI Taxonomy" id="9995"/>
    <lineage>
        <taxon>Eukaryota</taxon>
        <taxon>Metazoa</taxon>
        <taxon>Chordata</taxon>
        <taxon>Craniata</taxon>
        <taxon>Vertebrata</taxon>
        <taxon>Euteleostomi</taxon>
        <taxon>Mammalia</taxon>
        <taxon>Eutheria</taxon>
        <taxon>Euarchontoglires</taxon>
        <taxon>Glires</taxon>
        <taxon>Rodentia</taxon>
        <taxon>Sciuromorpha</taxon>
        <taxon>Sciuridae</taxon>
        <taxon>Xerinae</taxon>
        <taxon>Marmotini</taxon>
        <taxon>Marmota</taxon>
    </lineage>
</organism>
<dbReference type="EMBL" id="CABDUW010000008">
    <property type="protein sequence ID" value="VTJ51662.1"/>
    <property type="molecule type" value="Genomic_DNA"/>
</dbReference>
<protein>
    <submittedName>
        <fullName evidence="2">Uncharacterized protein</fullName>
    </submittedName>
</protein>
<keyword evidence="3" id="KW-1185">Reference proteome</keyword>
<sequence length="212" mass="22711">MWVRPELPLYFLDKEAPAPGRPETQGVAPLLVCKKHLCSSPIPGTLRPQPGGGGQRALRSMAGERPGAWFGFGFCGFGQALGSRRGRQVRSPEPLRADVDVCRVSASWSYTAFVTRAGRLELSGSTNGAADDCRDAWASEGLLVVIRTGTESGTELQAWTPGSALRGAPLWTQKLRGLRLHLVVRALLRPRPSDGDDGPRTRMHSGVGGKSA</sequence>
<feature type="compositionally biased region" description="Basic and acidic residues" evidence="1">
    <location>
        <begin position="191"/>
        <end position="200"/>
    </location>
</feature>
<name>A0A5E4A4M9_MARMO</name>
<evidence type="ECO:0000313" key="2">
    <source>
        <dbReference type="EMBL" id="VTJ51662.1"/>
    </source>
</evidence>
<evidence type="ECO:0000256" key="1">
    <source>
        <dbReference type="SAM" id="MobiDB-lite"/>
    </source>
</evidence>
<comment type="caution">
    <text evidence="2">The sequence shown here is derived from an EMBL/GenBank/DDBJ whole genome shotgun (WGS) entry which is preliminary data.</text>
</comment>
<dbReference type="Proteomes" id="UP000335636">
    <property type="component" value="Unassembled WGS sequence"/>
</dbReference>
<dbReference type="AlphaFoldDB" id="A0A5E4A4M9"/>
<proteinExistence type="predicted"/>
<gene>
    <name evidence="2" type="ORF">MONAX_5E033077</name>
</gene>